<dbReference type="EMBL" id="BQKI01000008">
    <property type="protein sequence ID" value="GJN00571.1"/>
    <property type="molecule type" value="Genomic_DNA"/>
</dbReference>
<dbReference type="InterPro" id="IPR013094">
    <property type="entry name" value="AB_hydrolase_3"/>
</dbReference>
<dbReference type="Gene3D" id="3.40.50.1820">
    <property type="entry name" value="alpha/beta hydrolase"/>
    <property type="match status" value="1"/>
</dbReference>
<evidence type="ECO:0000313" key="4">
    <source>
        <dbReference type="Proteomes" id="UP001054889"/>
    </source>
</evidence>
<dbReference type="PANTHER" id="PTHR23024">
    <property type="entry name" value="ARYLACETAMIDE DEACETYLASE"/>
    <property type="match status" value="1"/>
</dbReference>
<protein>
    <recommendedName>
        <fullName evidence="1">Alpha/beta hydrolase fold-3 domain-containing protein</fullName>
    </recommendedName>
</protein>
<comment type="caution">
    <text evidence="2">The sequence shown here is derived from an EMBL/GenBank/DDBJ whole genome shotgun (WGS) entry which is preliminary data.</text>
</comment>
<evidence type="ECO:0000313" key="3">
    <source>
        <dbReference type="EMBL" id="GJN00571.1"/>
    </source>
</evidence>
<reference evidence="2" key="1">
    <citation type="journal article" date="2018" name="DNA Res.">
        <title>Multiple hybrid de novo genome assembly of finger millet, an orphan allotetraploid crop.</title>
        <authorList>
            <person name="Hatakeyama M."/>
            <person name="Aluri S."/>
            <person name="Balachadran M.T."/>
            <person name="Sivarajan S.R."/>
            <person name="Patrignani A."/>
            <person name="Gruter S."/>
            <person name="Poveda L."/>
            <person name="Shimizu-Inatsugi R."/>
            <person name="Baeten J."/>
            <person name="Francoijs K.J."/>
            <person name="Nataraja K.N."/>
            <person name="Reddy Y.A.N."/>
            <person name="Phadnis S."/>
            <person name="Ravikumar R.L."/>
            <person name="Schlapbach R."/>
            <person name="Sreeman S.M."/>
            <person name="Shimizu K.K."/>
        </authorList>
    </citation>
    <scope>NUCLEOTIDE SEQUENCE</scope>
</reference>
<reference evidence="2" key="2">
    <citation type="submission" date="2021-12" db="EMBL/GenBank/DDBJ databases">
        <title>Resequencing data analysis of finger millet.</title>
        <authorList>
            <person name="Hatakeyama M."/>
            <person name="Aluri S."/>
            <person name="Balachadran M.T."/>
            <person name="Sivarajan S.R."/>
            <person name="Poveda L."/>
            <person name="Shimizu-Inatsugi R."/>
            <person name="Schlapbach R."/>
            <person name="Sreeman S.M."/>
            <person name="Shimizu K.K."/>
        </authorList>
    </citation>
    <scope>NUCLEOTIDE SEQUENCE</scope>
</reference>
<dbReference type="SUPFAM" id="SSF53474">
    <property type="entry name" value="alpha/beta-Hydrolases"/>
    <property type="match status" value="1"/>
</dbReference>
<keyword evidence="4" id="KW-1185">Reference proteome</keyword>
<dbReference type="InterPro" id="IPR050466">
    <property type="entry name" value="Carboxylest/Gibb_receptor"/>
</dbReference>
<gene>
    <name evidence="2" type="primary">ga17516</name>
    <name evidence="3" type="synonym">ga17763</name>
    <name evidence="2" type="ORF">PR202_ga17516</name>
    <name evidence="3" type="ORF">PR202_ga17763</name>
</gene>
<dbReference type="PANTHER" id="PTHR23024:SF593">
    <property type="entry name" value="ALPHA_BETA HYDROLASE FOLD-3 DOMAIN-CONTAINING PROTEIN"/>
    <property type="match status" value="1"/>
</dbReference>
<evidence type="ECO:0000259" key="1">
    <source>
        <dbReference type="Pfam" id="PF07859"/>
    </source>
</evidence>
<dbReference type="GO" id="GO:0016787">
    <property type="term" value="F:hydrolase activity"/>
    <property type="evidence" value="ECO:0007669"/>
    <property type="project" value="InterPro"/>
</dbReference>
<name>A0AAV5CQL4_ELECO</name>
<organism evidence="2 4">
    <name type="scientific">Eleusine coracana subsp. coracana</name>
    <dbReference type="NCBI Taxonomy" id="191504"/>
    <lineage>
        <taxon>Eukaryota</taxon>
        <taxon>Viridiplantae</taxon>
        <taxon>Streptophyta</taxon>
        <taxon>Embryophyta</taxon>
        <taxon>Tracheophyta</taxon>
        <taxon>Spermatophyta</taxon>
        <taxon>Magnoliopsida</taxon>
        <taxon>Liliopsida</taxon>
        <taxon>Poales</taxon>
        <taxon>Poaceae</taxon>
        <taxon>PACMAD clade</taxon>
        <taxon>Chloridoideae</taxon>
        <taxon>Cynodonteae</taxon>
        <taxon>Eleusininae</taxon>
        <taxon>Eleusine</taxon>
    </lineage>
</organism>
<accession>A0AAV5CQL4</accession>
<dbReference type="AlphaFoldDB" id="A0AAV5CQL4"/>
<dbReference type="InterPro" id="IPR029058">
    <property type="entry name" value="AB_hydrolase_fold"/>
</dbReference>
<feature type="domain" description="Alpha/beta hydrolase fold-3" evidence="1">
    <location>
        <begin position="96"/>
        <end position="142"/>
    </location>
</feature>
<dbReference type="Proteomes" id="UP001054889">
    <property type="component" value="Unassembled WGS sequence"/>
</dbReference>
<dbReference type="EMBL" id="BQKI01000008">
    <property type="protein sequence ID" value="GJN00338.1"/>
    <property type="molecule type" value="Genomic_DNA"/>
</dbReference>
<proteinExistence type="predicted"/>
<dbReference type="Pfam" id="PF07859">
    <property type="entry name" value="Abhydrolase_3"/>
    <property type="match status" value="1"/>
</dbReference>
<sequence>MDPDSEVEHNLHSFLQQYKSDNVVRFGTDVVPVRTDLADTGVSFKDVVNNPGSSHWARLYLPPSCQDVGKKFKMHLQLPQRRRLRHRVDGESANTHVHHNALAVDTGILVVSLEYCLASEHPLLAAHDDLWEALEWVASHSHVTSERPTIEPWITIHREQPCRCEYGGEVEMFKFEGKGHMFHYPDPECEQARVLHARL</sequence>
<evidence type="ECO:0000313" key="2">
    <source>
        <dbReference type="EMBL" id="GJN00338.1"/>
    </source>
</evidence>